<keyword evidence="5 9" id="KW-1003">Cell membrane</keyword>
<evidence type="ECO:0000256" key="2">
    <source>
        <dbReference type="ARBA" id="ARBA00007069"/>
    </source>
</evidence>
<evidence type="ECO:0000256" key="5">
    <source>
        <dbReference type="ARBA" id="ARBA00022475"/>
    </source>
</evidence>
<comment type="similarity">
    <text evidence="2 9">Belongs to the binding-protein-dependent transport system permease family. CysTW subfamily.</text>
</comment>
<sequence length="556" mass="60587">MKKNSLNAWFKSGSPGIWMSGGAVSIAVIMTIGLLLVIAVRGLGHFWPADLLQATYAIPGQASHVVVGEVVQAEEVPLARLKGAGLPVPDNGPEFMTRELLKVGNRDIYGADFTWLVGDWLVDQKKPVELMTLVRREWGNFYGTLVSVKESGKVIAEGEAGWPTLQERIVRVEDLAKQLSKLEKKDIGAINHGLERLRLKTRKLELEKTLTAEAQADIDAERAELDAKYKGLESQLLELHHAVDRDSIVVREADGKEIEISLGKIVHAYQPNGMSVFTKLRMYFANLWEFLSDDPREANTEGGIFPAIFGTVMMTLIMAMIVTPFGVLAAVYLREYAKQGPLTRVIRIAVNNLAGVPAIVYGVFGLGFFVYVLGGSLDRLFFAEALPAPTFGTPGLMWASLTLAILAVPVVIVATEEGLARIPRAVREGSLALGATKAETLWKVVLPMASPAMMTGMILAVARAAGEVAPLMLVGVVKLAPSLPVDGNYPYLHLDQKIMHLGFHIYDVGFQSPNVEAARPLVYATALLLVMVIAGLNLSAVAIRNHLREKYKALDH</sequence>
<dbReference type="GO" id="GO:0005315">
    <property type="term" value="F:phosphate transmembrane transporter activity"/>
    <property type="evidence" value="ECO:0007669"/>
    <property type="project" value="InterPro"/>
</dbReference>
<evidence type="ECO:0000256" key="7">
    <source>
        <dbReference type="ARBA" id="ARBA00022989"/>
    </source>
</evidence>
<proteinExistence type="inferred from homology"/>
<accession>A0A9W6K1S8</accession>
<dbReference type="Gene3D" id="1.10.3720.10">
    <property type="entry name" value="MetI-like"/>
    <property type="match status" value="1"/>
</dbReference>
<comment type="subcellular location">
    <subcellularLocation>
        <location evidence="9">Cell inner membrane</location>
        <topology evidence="9">Multi-pass membrane protein</topology>
    </subcellularLocation>
    <subcellularLocation>
        <location evidence="1">Cell membrane</location>
        <topology evidence="1">Multi-pass membrane protein</topology>
    </subcellularLocation>
</comment>
<evidence type="ECO:0000256" key="8">
    <source>
        <dbReference type="ARBA" id="ARBA00023136"/>
    </source>
</evidence>
<feature type="transmembrane region" description="Helical" evidence="9">
    <location>
        <begin position="21"/>
        <end position="43"/>
    </location>
</feature>
<dbReference type="GO" id="GO:0035435">
    <property type="term" value="P:phosphate ion transmembrane transport"/>
    <property type="evidence" value="ECO:0007669"/>
    <property type="project" value="InterPro"/>
</dbReference>
<keyword evidence="7 9" id="KW-1133">Transmembrane helix</keyword>
<dbReference type="SUPFAM" id="SSF161098">
    <property type="entry name" value="MetI-like"/>
    <property type="match status" value="1"/>
</dbReference>
<protein>
    <recommendedName>
        <fullName evidence="3 9">Phosphate transport system permease protein PstA</fullName>
    </recommendedName>
</protein>
<dbReference type="InterPro" id="IPR000515">
    <property type="entry name" value="MetI-like"/>
</dbReference>
<keyword evidence="6 9" id="KW-0812">Transmembrane</keyword>
<keyword evidence="4" id="KW-0813">Transport</keyword>
<keyword evidence="8 9" id="KW-0472">Membrane</keyword>
<dbReference type="InterPro" id="IPR035906">
    <property type="entry name" value="MetI-like_sf"/>
</dbReference>
<dbReference type="CDD" id="cd06261">
    <property type="entry name" value="TM_PBP2"/>
    <property type="match status" value="1"/>
</dbReference>
<feature type="domain" description="ABC transmembrane type-1" evidence="10">
    <location>
        <begin position="308"/>
        <end position="540"/>
    </location>
</feature>
<evidence type="ECO:0000313" key="11">
    <source>
        <dbReference type="EMBL" id="GLK87197.1"/>
    </source>
</evidence>
<evidence type="ECO:0000256" key="4">
    <source>
        <dbReference type="ARBA" id="ARBA00022448"/>
    </source>
</evidence>
<dbReference type="AlphaFoldDB" id="A0A9W6K1S8"/>
<gene>
    <name evidence="11" type="ORF">GCM10017655_02590</name>
</gene>
<organism evidence="11 12">
    <name type="scientific">Pseudomonas turukhanskensis</name>
    <dbReference type="NCBI Taxonomy" id="1806536"/>
    <lineage>
        <taxon>Bacteria</taxon>
        <taxon>Pseudomonadati</taxon>
        <taxon>Pseudomonadota</taxon>
        <taxon>Gammaproteobacteria</taxon>
        <taxon>Pseudomonadales</taxon>
        <taxon>Pseudomonadaceae</taxon>
        <taxon>Pseudomonas</taxon>
    </lineage>
</organism>
<evidence type="ECO:0000313" key="12">
    <source>
        <dbReference type="Proteomes" id="UP001143328"/>
    </source>
</evidence>
<feature type="transmembrane region" description="Helical" evidence="9">
    <location>
        <begin position="444"/>
        <end position="465"/>
    </location>
</feature>
<evidence type="ECO:0000259" key="10">
    <source>
        <dbReference type="PROSITE" id="PS50928"/>
    </source>
</evidence>
<evidence type="ECO:0000256" key="9">
    <source>
        <dbReference type="RuleBase" id="RU363043"/>
    </source>
</evidence>
<evidence type="ECO:0000256" key="6">
    <source>
        <dbReference type="ARBA" id="ARBA00022692"/>
    </source>
</evidence>
<name>A0A9W6K1S8_9PSED</name>
<dbReference type="Pfam" id="PF00528">
    <property type="entry name" value="BPD_transp_1"/>
    <property type="match status" value="1"/>
</dbReference>
<dbReference type="Proteomes" id="UP001143328">
    <property type="component" value="Unassembled WGS sequence"/>
</dbReference>
<dbReference type="PANTHER" id="PTHR43470">
    <property type="entry name" value="PHOSPHATE TRANSPORT SYSTEM PERMEASE PROTEIN PSTA-RELATED"/>
    <property type="match status" value="1"/>
</dbReference>
<dbReference type="PROSITE" id="PS50928">
    <property type="entry name" value="ABC_TM1"/>
    <property type="match status" value="1"/>
</dbReference>
<feature type="transmembrane region" description="Helical" evidence="9">
    <location>
        <begin position="304"/>
        <end position="333"/>
    </location>
</feature>
<feature type="transmembrane region" description="Helical" evidence="9">
    <location>
        <begin position="521"/>
        <end position="543"/>
    </location>
</feature>
<reference evidence="11" key="2">
    <citation type="submission" date="2023-01" db="EMBL/GenBank/DDBJ databases">
        <authorList>
            <person name="Sun Q."/>
            <person name="Evtushenko L."/>
        </authorList>
    </citation>
    <scope>NUCLEOTIDE SEQUENCE</scope>
    <source>
        <strain evidence="11">VKM B-2935</strain>
    </source>
</reference>
<dbReference type="InterPro" id="IPR005672">
    <property type="entry name" value="Phosphate_PstA"/>
</dbReference>
<dbReference type="PANTHER" id="PTHR43470:SF6">
    <property type="entry name" value="PHOSPHATE TRANSPORT SYSTEM PERMEASE PROTEIN PSTA"/>
    <property type="match status" value="1"/>
</dbReference>
<dbReference type="EMBL" id="BSFN01000001">
    <property type="protein sequence ID" value="GLK87197.1"/>
    <property type="molecule type" value="Genomic_DNA"/>
</dbReference>
<comment type="caution">
    <text evidence="11">The sequence shown here is derived from an EMBL/GenBank/DDBJ whole genome shotgun (WGS) entry which is preliminary data.</text>
</comment>
<dbReference type="NCBIfam" id="TIGR00974">
    <property type="entry name" value="3a0107s02c"/>
    <property type="match status" value="1"/>
</dbReference>
<keyword evidence="12" id="KW-1185">Reference proteome</keyword>
<feature type="transmembrane region" description="Helical" evidence="9">
    <location>
        <begin position="353"/>
        <end position="375"/>
    </location>
</feature>
<reference evidence="11" key="1">
    <citation type="journal article" date="2014" name="Int. J. Syst. Evol. Microbiol.">
        <title>Complete genome sequence of Corynebacterium casei LMG S-19264T (=DSM 44701T), isolated from a smear-ripened cheese.</title>
        <authorList>
            <consortium name="US DOE Joint Genome Institute (JGI-PGF)"/>
            <person name="Walter F."/>
            <person name="Albersmeier A."/>
            <person name="Kalinowski J."/>
            <person name="Ruckert C."/>
        </authorList>
    </citation>
    <scope>NUCLEOTIDE SEQUENCE</scope>
    <source>
        <strain evidence="11">VKM B-2935</strain>
    </source>
</reference>
<feature type="transmembrane region" description="Helical" evidence="9">
    <location>
        <begin position="395"/>
        <end position="414"/>
    </location>
</feature>
<dbReference type="GO" id="GO:0005886">
    <property type="term" value="C:plasma membrane"/>
    <property type="evidence" value="ECO:0007669"/>
    <property type="project" value="UniProtKB-SubCell"/>
</dbReference>
<evidence type="ECO:0000256" key="3">
    <source>
        <dbReference type="ARBA" id="ARBA00016864"/>
    </source>
</evidence>
<evidence type="ECO:0000256" key="1">
    <source>
        <dbReference type="ARBA" id="ARBA00004651"/>
    </source>
</evidence>